<organism evidence="1">
    <name type="scientific">marine sediment metagenome</name>
    <dbReference type="NCBI Taxonomy" id="412755"/>
    <lineage>
        <taxon>unclassified sequences</taxon>
        <taxon>metagenomes</taxon>
        <taxon>ecological metagenomes</taxon>
    </lineage>
</organism>
<sequence length="207" mass="23560">MAADQTPWRYSEDSYYSKGNFTVEFRCSPLEPDSDLDEPARLRALRSLLLALRDETGLKVSSFVDVWDVATEPPDDKLAAAEDDPDVNTDDKPATDAAMAEFVVYNKLGVTSLAKLRRFMEAHLVGDVPPRVVVVDAETGQRFRCTDFTIRYLFHEFVAHHLPDDWERLRGLLATEDRGYGELTAQSREGSTMLIYRGHRYREVTPQ</sequence>
<comment type="caution">
    <text evidence="1">The sequence shown here is derived from an EMBL/GenBank/DDBJ whole genome shotgun (WGS) entry which is preliminary data.</text>
</comment>
<accession>A0A0F9SCT6</accession>
<evidence type="ECO:0000313" key="1">
    <source>
        <dbReference type="EMBL" id="KKN66700.1"/>
    </source>
</evidence>
<dbReference type="EMBL" id="LAZR01000493">
    <property type="protein sequence ID" value="KKN66700.1"/>
    <property type="molecule type" value="Genomic_DNA"/>
</dbReference>
<proteinExistence type="predicted"/>
<protein>
    <submittedName>
        <fullName evidence="1">Uncharacterized protein</fullName>
    </submittedName>
</protein>
<dbReference type="AlphaFoldDB" id="A0A0F9SCT6"/>
<reference evidence="1" key="1">
    <citation type="journal article" date="2015" name="Nature">
        <title>Complex archaea that bridge the gap between prokaryotes and eukaryotes.</title>
        <authorList>
            <person name="Spang A."/>
            <person name="Saw J.H."/>
            <person name="Jorgensen S.L."/>
            <person name="Zaremba-Niedzwiedzka K."/>
            <person name="Martijn J."/>
            <person name="Lind A.E."/>
            <person name="van Eijk R."/>
            <person name="Schleper C."/>
            <person name="Guy L."/>
            <person name="Ettema T.J."/>
        </authorList>
    </citation>
    <scope>NUCLEOTIDE SEQUENCE</scope>
</reference>
<name>A0A0F9SCT6_9ZZZZ</name>
<gene>
    <name evidence="1" type="ORF">LCGC14_0468860</name>
</gene>